<gene>
    <name evidence="1" type="ORF">UX13_C0003G0009</name>
</gene>
<evidence type="ECO:0000313" key="2">
    <source>
        <dbReference type="Proteomes" id="UP000034329"/>
    </source>
</evidence>
<name>A0A0G1MRN8_9BACT</name>
<dbReference type="EMBL" id="LCLA01000003">
    <property type="protein sequence ID" value="KKU10797.1"/>
    <property type="molecule type" value="Genomic_DNA"/>
</dbReference>
<dbReference type="Proteomes" id="UP000034329">
    <property type="component" value="Unassembled WGS sequence"/>
</dbReference>
<organism evidence="1 2">
    <name type="scientific">Candidatus Woesebacteria bacterium GW2011_GWB1_45_5</name>
    <dbReference type="NCBI Taxonomy" id="1618581"/>
    <lineage>
        <taxon>Bacteria</taxon>
        <taxon>Candidatus Woeseibacteriota</taxon>
    </lineage>
</organism>
<comment type="caution">
    <text evidence="1">The sequence shown here is derived from an EMBL/GenBank/DDBJ whole genome shotgun (WGS) entry which is preliminary data.</text>
</comment>
<proteinExistence type="predicted"/>
<dbReference type="AlphaFoldDB" id="A0A0G1MRN8"/>
<evidence type="ECO:0000313" key="1">
    <source>
        <dbReference type="EMBL" id="KKU10797.1"/>
    </source>
</evidence>
<protein>
    <submittedName>
        <fullName evidence="1">Uncharacterized protein</fullName>
    </submittedName>
</protein>
<accession>A0A0G1MRN8</accession>
<reference evidence="1 2" key="1">
    <citation type="journal article" date="2015" name="Nature">
        <title>rRNA introns, odd ribosomes, and small enigmatic genomes across a large radiation of phyla.</title>
        <authorList>
            <person name="Brown C.T."/>
            <person name="Hug L.A."/>
            <person name="Thomas B.C."/>
            <person name="Sharon I."/>
            <person name="Castelle C.J."/>
            <person name="Singh A."/>
            <person name="Wilkins M.J."/>
            <person name="Williams K.H."/>
            <person name="Banfield J.F."/>
        </authorList>
    </citation>
    <scope>NUCLEOTIDE SEQUENCE [LARGE SCALE GENOMIC DNA]</scope>
</reference>
<sequence length="85" mass="10164">MSEHLDFVLVEQKPKTKVYSIVSTFDHSELGKVLWYGKWRQYTFEPTINGRTVWSFDCLKELIGFIEYLKKQRFDARGKRGAMKR</sequence>